<dbReference type="Proteomes" id="UP000183107">
    <property type="component" value="Unassembled WGS sequence"/>
</dbReference>
<keyword evidence="2" id="KW-1185">Reference proteome</keyword>
<name>A0A1I4XG60_9PROT</name>
<gene>
    <name evidence="1" type="ORF">SAMN05216386_0100</name>
</gene>
<organism evidence="1 2">
    <name type="scientific">Nitrosospira briensis</name>
    <dbReference type="NCBI Taxonomy" id="35799"/>
    <lineage>
        <taxon>Bacteria</taxon>
        <taxon>Pseudomonadati</taxon>
        <taxon>Pseudomonadota</taxon>
        <taxon>Betaproteobacteria</taxon>
        <taxon>Nitrosomonadales</taxon>
        <taxon>Nitrosomonadaceae</taxon>
        <taxon>Nitrosospira</taxon>
    </lineage>
</organism>
<dbReference type="InterPro" id="IPR011990">
    <property type="entry name" value="TPR-like_helical_dom_sf"/>
</dbReference>
<evidence type="ECO:0000313" key="1">
    <source>
        <dbReference type="EMBL" id="SFN24662.1"/>
    </source>
</evidence>
<evidence type="ECO:0008006" key="3">
    <source>
        <dbReference type="Google" id="ProtNLM"/>
    </source>
</evidence>
<dbReference type="RefSeq" id="WP_074793555.1">
    <property type="nucleotide sequence ID" value="NZ_FOVJ01000001.1"/>
</dbReference>
<dbReference type="Gene3D" id="1.25.40.10">
    <property type="entry name" value="Tetratricopeptide repeat domain"/>
    <property type="match status" value="1"/>
</dbReference>
<protein>
    <recommendedName>
        <fullName evidence="3">Tetratricopeptide repeat-containing protein</fullName>
    </recommendedName>
</protein>
<sequence>MHGDLGPEHPETLAVRMLRTSVLNHLGRFDEALQEINDRSQDKPPLLTTLRRVRGDEHPDTLATWGFQADCLFRLERYEDPLRETDGLLPIMERVRGNEHHETLALRVLRSMILDKSRLRSLNPTYLPKYV</sequence>
<dbReference type="SUPFAM" id="SSF48452">
    <property type="entry name" value="TPR-like"/>
    <property type="match status" value="1"/>
</dbReference>
<dbReference type="AlphaFoldDB" id="A0A1I4XG60"/>
<dbReference type="EMBL" id="FOVJ01000001">
    <property type="protein sequence ID" value="SFN24662.1"/>
    <property type="molecule type" value="Genomic_DNA"/>
</dbReference>
<reference evidence="2" key="1">
    <citation type="submission" date="2016-10" db="EMBL/GenBank/DDBJ databases">
        <authorList>
            <person name="Varghese N."/>
        </authorList>
    </citation>
    <scope>NUCLEOTIDE SEQUENCE [LARGE SCALE GENOMIC DNA]</scope>
    <source>
        <strain evidence="2">Nsp8</strain>
    </source>
</reference>
<accession>A0A1I4XG60</accession>
<proteinExistence type="predicted"/>
<evidence type="ECO:0000313" key="2">
    <source>
        <dbReference type="Proteomes" id="UP000183107"/>
    </source>
</evidence>